<keyword evidence="2" id="KW-1185">Reference proteome</keyword>
<dbReference type="EMBL" id="AP022563">
    <property type="protein sequence ID" value="BBX18266.1"/>
    <property type="molecule type" value="Genomic_DNA"/>
</dbReference>
<reference evidence="1 2" key="1">
    <citation type="journal article" date="2019" name="Emerg. Microbes Infect.">
        <title>Comprehensive subspecies identification of 175 nontuberculous mycobacteria species based on 7547 genomic profiles.</title>
        <authorList>
            <person name="Matsumoto Y."/>
            <person name="Kinjo T."/>
            <person name="Motooka D."/>
            <person name="Nabeya D."/>
            <person name="Jung N."/>
            <person name="Uechi K."/>
            <person name="Horii T."/>
            <person name="Iida T."/>
            <person name="Fujita J."/>
            <person name="Nakamura S."/>
        </authorList>
    </citation>
    <scope>NUCLEOTIDE SEQUENCE [LARGE SCALE GENOMIC DNA]</scope>
    <source>
        <strain evidence="1 2">JCM 6396</strain>
    </source>
</reference>
<dbReference type="SUPFAM" id="SSF51182">
    <property type="entry name" value="RmlC-like cupins"/>
    <property type="match status" value="1"/>
</dbReference>
<dbReference type="AlphaFoldDB" id="A0A7I7K2D3"/>
<accession>A0A7I7K2D3</accession>
<dbReference type="KEGG" id="mdu:MDUV_31260"/>
<name>A0A7I7K2D3_9MYCO</name>
<dbReference type="InterPro" id="IPR014710">
    <property type="entry name" value="RmlC-like_jellyroll"/>
</dbReference>
<gene>
    <name evidence="1" type="ORF">MDUV_31260</name>
</gene>
<evidence type="ECO:0000313" key="1">
    <source>
        <dbReference type="EMBL" id="BBX18266.1"/>
    </source>
</evidence>
<dbReference type="InterPro" id="IPR011051">
    <property type="entry name" value="RmlC_Cupin_sf"/>
</dbReference>
<organism evidence="1 2">
    <name type="scientific">Mycolicibacterium duvalii</name>
    <dbReference type="NCBI Taxonomy" id="39688"/>
    <lineage>
        <taxon>Bacteria</taxon>
        <taxon>Bacillati</taxon>
        <taxon>Actinomycetota</taxon>
        <taxon>Actinomycetes</taxon>
        <taxon>Mycobacteriales</taxon>
        <taxon>Mycobacteriaceae</taxon>
        <taxon>Mycolicibacterium</taxon>
    </lineage>
</organism>
<dbReference type="Gene3D" id="2.60.120.10">
    <property type="entry name" value="Jelly Rolls"/>
    <property type="match status" value="1"/>
</dbReference>
<sequence>MFVRGGPSIKHLDDVPAEEMLRYEFADGHTASIWEKWIELTPRYFAFWNKWDPGAISSQHGHTGDHSNFILAGEIRCGDIVARAGTHIMLEWGDVFGPWEAGPQGCELYGFIAGEGQPFGGDTSAYEALLQERGARPVPLPMPKRLPPWILAKLGNGFTSSVTQWSTSD</sequence>
<evidence type="ECO:0008006" key="3">
    <source>
        <dbReference type="Google" id="ProtNLM"/>
    </source>
</evidence>
<dbReference type="Proteomes" id="UP000467006">
    <property type="component" value="Chromosome"/>
</dbReference>
<proteinExistence type="predicted"/>
<protein>
    <recommendedName>
        <fullName evidence="3">Cupin</fullName>
    </recommendedName>
</protein>
<evidence type="ECO:0000313" key="2">
    <source>
        <dbReference type="Proteomes" id="UP000467006"/>
    </source>
</evidence>